<reference evidence="3" key="1">
    <citation type="submission" date="2020-05" db="EMBL/GenBank/DDBJ databases">
        <authorList>
            <person name="Chiriac C."/>
            <person name="Salcher M."/>
            <person name="Ghai R."/>
            <person name="Kavagutti S V."/>
        </authorList>
    </citation>
    <scope>NUCLEOTIDE SEQUENCE</scope>
</reference>
<evidence type="ECO:0000313" key="3">
    <source>
        <dbReference type="EMBL" id="CAB4553013.1"/>
    </source>
</evidence>
<dbReference type="AlphaFoldDB" id="A0A6J6CS77"/>
<organism evidence="3">
    <name type="scientific">freshwater metagenome</name>
    <dbReference type="NCBI Taxonomy" id="449393"/>
    <lineage>
        <taxon>unclassified sequences</taxon>
        <taxon>metagenomes</taxon>
        <taxon>ecological metagenomes</taxon>
    </lineage>
</organism>
<accession>A0A6J6CS77</accession>
<keyword evidence="1" id="KW-0812">Transmembrane</keyword>
<protein>
    <submittedName>
        <fullName evidence="3">Unannotated protein</fullName>
    </submittedName>
</protein>
<dbReference type="Gene3D" id="3.30.565.10">
    <property type="entry name" value="Histidine kinase-like ATPase, C-terminal domain"/>
    <property type="match status" value="1"/>
</dbReference>
<feature type="transmembrane region" description="Helical" evidence="1">
    <location>
        <begin position="53"/>
        <end position="74"/>
    </location>
</feature>
<name>A0A6J6CS77_9ZZZZ</name>
<dbReference type="InterPro" id="IPR036890">
    <property type="entry name" value="HATPase_C_sf"/>
</dbReference>
<dbReference type="Pfam" id="PF02518">
    <property type="entry name" value="HATPase_c"/>
    <property type="match status" value="1"/>
</dbReference>
<feature type="domain" description="Histidine kinase/HSP90-like ATPase" evidence="2">
    <location>
        <begin position="304"/>
        <end position="393"/>
    </location>
</feature>
<proteinExistence type="predicted"/>
<evidence type="ECO:0000256" key="1">
    <source>
        <dbReference type="SAM" id="Phobius"/>
    </source>
</evidence>
<keyword evidence="1" id="KW-1133">Transmembrane helix</keyword>
<keyword evidence="1" id="KW-0472">Membrane</keyword>
<dbReference type="EMBL" id="CAEZTF010000002">
    <property type="protein sequence ID" value="CAB4553013.1"/>
    <property type="molecule type" value="Genomic_DNA"/>
</dbReference>
<feature type="transmembrane region" description="Helical" evidence="1">
    <location>
        <begin position="165"/>
        <end position="184"/>
    </location>
</feature>
<feature type="transmembrane region" description="Helical" evidence="1">
    <location>
        <begin position="80"/>
        <end position="100"/>
    </location>
</feature>
<feature type="transmembrane region" description="Helical" evidence="1">
    <location>
        <begin position="112"/>
        <end position="145"/>
    </location>
</feature>
<dbReference type="InterPro" id="IPR003594">
    <property type="entry name" value="HATPase_dom"/>
</dbReference>
<dbReference type="SUPFAM" id="SSF55874">
    <property type="entry name" value="ATPase domain of HSP90 chaperone/DNA topoisomerase II/histidine kinase"/>
    <property type="match status" value="1"/>
</dbReference>
<sequence>MPLKKVETNKTLALTRVNTLLGRVFSIAATLVGIQTVTNALNQISEDQLNPFWFWISFGPVAVSHLLIIYLVWFSGGGKFGFAALSISTIFALLTWGYQLDGNALQVGEKPWMWWGIGIAALSAVGGFGIVISSAILVAIPGIWFLLEISSIGVPVDPWIALEESAFSFLFSMVLAVLVVVLRYESSKVDEANQKSSEVAIELAKNDAIHRERDRVDALVHDSVLTTLLVAANATDSAAQLDASELASAAVRKLESAKNLSIDEHAITINSLFSALSISISRQDETVLVTSEGQSDLQVSGDVAEALTEATLQAVANALQHAGAESKVEVFLKGLVNGVKIVVKDNGKGFRASRIPRNRLGLRLSIVGRIQSVGGKAFIDSKLGVGTNIILEWSKS</sequence>
<evidence type="ECO:0000259" key="2">
    <source>
        <dbReference type="Pfam" id="PF02518"/>
    </source>
</evidence>
<gene>
    <name evidence="3" type="ORF">UFOPK1618_00023</name>
</gene>
<feature type="transmembrane region" description="Helical" evidence="1">
    <location>
        <begin position="20"/>
        <end position="41"/>
    </location>
</feature>